<feature type="transmembrane region" description="Helical" evidence="12">
    <location>
        <begin position="223"/>
        <end position="252"/>
    </location>
</feature>
<organism evidence="14 15">
    <name type="scientific">Pantherophis guttatus</name>
    <name type="common">Corn snake</name>
    <name type="synonym">Elaphe guttata</name>
    <dbReference type="NCBI Taxonomy" id="94885"/>
    <lineage>
        <taxon>Eukaryota</taxon>
        <taxon>Metazoa</taxon>
        <taxon>Chordata</taxon>
        <taxon>Craniata</taxon>
        <taxon>Vertebrata</taxon>
        <taxon>Euteleostomi</taxon>
        <taxon>Lepidosauria</taxon>
        <taxon>Squamata</taxon>
        <taxon>Bifurcata</taxon>
        <taxon>Unidentata</taxon>
        <taxon>Episquamata</taxon>
        <taxon>Toxicofera</taxon>
        <taxon>Serpentes</taxon>
        <taxon>Colubroidea</taxon>
        <taxon>Colubridae</taxon>
        <taxon>Colubrinae</taxon>
        <taxon>Pantherophis</taxon>
    </lineage>
</organism>
<evidence type="ECO:0000256" key="12">
    <source>
        <dbReference type="SAM" id="Phobius"/>
    </source>
</evidence>
<comment type="similarity">
    <text evidence="10">Belongs to the MHC class I family.</text>
</comment>
<evidence type="ECO:0000256" key="5">
    <source>
        <dbReference type="ARBA" id="ARBA00022859"/>
    </source>
</evidence>
<keyword evidence="7 12" id="KW-0472">Membrane</keyword>
<dbReference type="SMART" id="SM00407">
    <property type="entry name" value="IGc1"/>
    <property type="match status" value="1"/>
</dbReference>
<evidence type="ECO:0000256" key="10">
    <source>
        <dbReference type="RuleBase" id="RU004439"/>
    </source>
</evidence>
<dbReference type="PRINTS" id="PR01638">
    <property type="entry name" value="MHCCLASSI"/>
</dbReference>
<dbReference type="InterPro" id="IPR036179">
    <property type="entry name" value="Ig-like_dom_sf"/>
</dbReference>
<dbReference type="RefSeq" id="XP_060549412.1">
    <property type="nucleotide sequence ID" value="XM_060693429.1"/>
</dbReference>
<dbReference type="Pfam" id="PF00129">
    <property type="entry name" value="MHC_I"/>
    <property type="match status" value="1"/>
</dbReference>
<dbReference type="Gene3D" id="3.30.500.10">
    <property type="entry name" value="MHC class I-like antigen recognition-like"/>
    <property type="match status" value="1"/>
</dbReference>
<dbReference type="InterPro" id="IPR003597">
    <property type="entry name" value="Ig_C1-set"/>
</dbReference>
<feature type="domain" description="Ig-like" evidence="13">
    <location>
        <begin position="128"/>
        <end position="217"/>
    </location>
</feature>
<name>A0ABM3ZM25_PANGU</name>
<keyword evidence="14" id="KW-1185">Reference proteome</keyword>
<evidence type="ECO:0000256" key="11">
    <source>
        <dbReference type="SAM" id="MobiDB-lite"/>
    </source>
</evidence>
<dbReference type="InterPro" id="IPR011162">
    <property type="entry name" value="MHC_I/II-like_Ag-recog"/>
</dbReference>
<evidence type="ECO:0000256" key="7">
    <source>
        <dbReference type="ARBA" id="ARBA00023136"/>
    </source>
</evidence>
<protein>
    <submittedName>
        <fullName evidence="15">Major histocompatibility complex class I-related gene protein-like isoform X2</fullName>
    </submittedName>
</protein>
<reference evidence="15" key="1">
    <citation type="submission" date="2025-08" db="UniProtKB">
        <authorList>
            <consortium name="RefSeq"/>
        </authorList>
    </citation>
    <scope>IDENTIFICATION</scope>
    <source>
        <tissue evidence="15">Blood</tissue>
    </source>
</reference>
<feature type="compositionally biased region" description="Acidic residues" evidence="11">
    <location>
        <begin position="353"/>
        <end position="367"/>
    </location>
</feature>
<evidence type="ECO:0000313" key="15">
    <source>
        <dbReference type="RefSeq" id="XP_060549412.1"/>
    </source>
</evidence>
<evidence type="ECO:0000313" key="14">
    <source>
        <dbReference type="Proteomes" id="UP001652622"/>
    </source>
</evidence>
<keyword evidence="5" id="KW-0391">Immunity</keyword>
<evidence type="ECO:0000256" key="6">
    <source>
        <dbReference type="ARBA" id="ARBA00022989"/>
    </source>
</evidence>
<dbReference type="GeneID" id="117668170"/>
<sequence length="404" mass="46116">MVSLVPWMEAVELKTPERMFRSDLEQLSNFNPQTGELHIWQGSVGCELWEDGSKGGFLQYSYNGMDFISFNKETLRWVAVQPQAQKVKEKWKNLRLSKRNKVFLEKTCMEWLQKYLSYQKEALKKTEPPVGKLTRKVVNDSPEVLICQAFGFYPKEIQATWRRDGEVCQNETLHRNVAPNSDGTYYVRLSIEIDPKERHRFRCHLEHEGLPEPLVLAWEEKTAIMTLGLVGAVIIVISAVLILFLIGCWLYYRKKLRQATTTHPEDIPLQKLCPSSPYGTEDEIRSTAMLPSKMTFEGCCGQNRQLREEEKTPLKASSDAYPDNMEEPAMETSECGPEEHLEDAEATKQGMEGLEEEGSPDPSEEQVDEHLAGEERGEMQLEGLTDPARSPGWRRIAAAADQEG</sequence>
<evidence type="ECO:0000256" key="4">
    <source>
        <dbReference type="ARBA" id="ARBA00022729"/>
    </source>
</evidence>
<dbReference type="CDD" id="cd07698">
    <property type="entry name" value="IgC1_MHC_I_alpha3"/>
    <property type="match status" value="1"/>
</dbReference>
<dbReference type="InterPro" id="IPR037055">
    <property type="entry name" value="MHC_I-like_Ag-recog_sf"/>
</dbReference>
<dbReference type="SUPFAM" id="SSF48726">
    <property type="entry name" value="Immunoglobulin"/>
    <property type="match status" value="1"/>
</dbReference>
<dbReference type="SUPFAM" id="SSF54452">
    <property type="entry name" value="MHC antigen-recognition domain"/>
    <property type="match status" value="1"/>
</dbReference>
<evidence type="ECO:0000256" key="9">
    <source>
        <dbReference type="ARBA" id="ARBA00023180"/>
    </source>
</evidence>
<evidence type="ECO:0000256" key="3">
    <source>
        <dbReference type="ARBA" id="ARBA00022692"/>
    </source>
</evidence>
<keyword evidence="6 12" id="KW-1133">Transmembrane helix</keyword>
<gene>
    <name evidence="15" type="primary">LOC117668170</name>
</gene>
<feature type="compositionally biased region" description="Basic and acidic residues" evidence="11">
    <location>
        <begin position="368"/>
        <end position="379"/>
    </location>
</feature>
<dbReference type="InterPro" id="IPR013783">
    <property type="entry name" value="Ig-like_fold"/>
</dbReference>
<keyword evidence="8" id="KW-1015">Disulfide bond</keyword>
<dbReference type="Pfam" id="PF07654">
    <property type="entry name" value="C1-set"/>
    <property type="match status" value="1"/>
</dbReference>
<dbReference type="PANTHER" id="PTHR16675">
    <property type="entry name" value="MHC CLASS I-RELATED"/>
    <property type="match status" value="1"/>
</dbReference>
<evidence type="ECO:0000259" key="13">
    <source>
        <dbReference type="PROSITE" id="PS50835"/>
    </source>
</evidence>
<keyword evidence="3 12" id="KW-0812">Transmembrane</keyword>
<feature type="compositionally biased region" description="Basic and acidic residues" evidence="11">
    <location>
        <begin position="337"/>
        <end position="346"/>
    </location>
</feature>
<accession>A0ABM3ZM25</accession>
<evidence type="ECO:0000256" key="1">
    <source>
        <dbReference type="ARBA" id="ARBA00004479"/>
    </source>
</evidence>
<dbReference type="Proteomes" id="UP001652622">
    <property type="component" value="Unplaced"/>
</dbReference>
<dbReference type="Gene3D" id="2.60.40.10">
    <property type="entry name" value="Immunoglobulins"/>
    <property type="match status" value="1"/>
</dbReference>
<feature type="region of interest" description="Disordered" evidence="11">
    <location>
        <begin position="303"/>
        <end position="393"/>
    </location>
</feature>
<evidence type="ECO:0000256" key="8">
    <source>
        <dbReference type="ARBA" id="ARBA00023157"/>
    </source>
</evidence>
<dbReference type="InterPro" id="IPR050208">
    <property type="entry name" value="MHC_class-I_related"/>
</dbReference>
<dbReference type="InterPro" id="IPR001039">
    <property type="entry name" value="MHC_I_a_a1/a2"/>
</dbReference>
<dbReference type="PROSITE" id="PS50835">
    <property type="entry name" value="IG_LIKE"/>
    <property type="match status" value="1"/>
</dbReference>
<evidence type="ECO:0000256" key="2">
    <source>
        <dbReference type="ARBA" id="ARBA00022451"/>
    </source>
</evidence>
<keyword evidence="2" id="KW-0490">MHC I</keyword>
<comment type="subcellular location">
    <subcellularLocation>
        <location evidence="1">Membrane</location>
        <topology evidence="1">Single-pass type I membrane protein</topology>
    </subcellularLocation>
</comment>
<proteinExistence type="inferred from homology"/>
<keyword evidence="9" id="KW-0325">Glycoprotein</keyword>
<dbReference type="InterPro" id="IPR007110">
    <property type="entry name" value="Ig-like_dom"/>
</dbReference>
<dbReference type="PANTHER" id="PTHR16675:SF242">
    <property type="entry name" value="MAJOR HISTOCOMPATIBILITY COMPLEX CLASS I-RELATED GENE PROTEIN"/>
    <property type="match status" value="1"/>
</dbReference>
<dbReference type="InterPro" id="IPR011161">
    <property type="entry name" value="MHC_I-like_Ag-recog"/>
</dbReference>
<keyword evidence="4" id="KW-0732">Signal</keyword>